<dbReference type="GO" id="GO:0015074">
    <property type="term" value="P:DNA integration"/>
    <property type="evidence" value="ECO:0007669"/>
    <property type="project" value="InterPro"/>
</dbReference>
<keyword evidence="3" id="KW-0238">DNA-binding</keyword>
<evidence type="ECO:0000256" key="3">
    <source>
        <dbReference type="ARBA" id="ARBA00023125"/>
    </source>
</evidence>
<dbReference type="InterPro" id="IPR017894">
    <property type="entry name" value="HTH_IS21_transposase_type"/>
</dbReference>
<sequence>MDKEHRMLEARLLQAKGLTQKEIAETIGKSERTVRYYLKQKPGPRKNPVRGSKVDPFKPMISQILKENPSYNSEILFERISKIGYTGKISVMKDYVAQVRKQLAIQAVMRFETEPARQAQVDWKEFGKQIVDGKETKLYAFVMVLGYSRKAFVRFTTRMDQATLLACHTLAFDYFGGIPHEILYDNMRAAFTWDEEGVFKPTVRLLALAIHYDFLPKRCRVRRPETKGKVERTIGYLGNNFWPRMDGSTLSLEMLNTDVVSWLSNIDEKPLTDFTESRLERFAREKPLLKILPARRFDARHEIPLGVNRESMISYETNRYPVPPEWIGKLITLKVDPLSREAEIFGPKGSLRQFTLQPAGARQRVFFPEDRELLRRRWVHDRQAVARRRVPRRRLSITKYIDVEVRSPAAYAIFAEEPEVRISL</sequence>
<dbReference type="AlphaFoldDB" id="A0A645A5P9"/>
<evidence type="ECO:0000259" key="6">
    <source>
        <dbReference type="PROSITE" id="PS50994"/>
    </source>
</evidence>
<dbReference type="Gene3D" id="1.10.10.60">
    <property type="entry name" value="Homeodomain-like"/>
    <property type="match status" value="1"/>
</dbReference>
<evidence type="ECO:0000313" key="7">
    <source>
        <dbReference type="EMBL" id="MPM48417.1"/>
    </source>
</evidence>
<dbReference type="PANTHER" id="PTHR35004">
    <property type="entry name" value="TRANSPOSASE RV3428C-RELATED"/>
    <property type="match status" value="1"/>
</dbReference>
<dbReference type="GO" id="GO:0032196">
    <property type="term" value="P:transposition"/>
    <property type="evidence" value="ECO:0007669"/>
    <property type="project" value="UniProtKB-KW"/>
</dbReference>
<evidence type="ECO:0000256" key="2">
    <source>
        <dbReference type="ARBA" id="ARBA00022578"/>
    </source>
</evidence>
<dbReference type="GO" id="GO:0006310">
    <property type="term" value="P:DNA recombination"/>
    <property type="evidence" value="ECO:0007669"/>
    <property type="project" value="UniProtKB-KW"/>
</dbReference>
<dbReference type="GO" id="GO:0003677">
    <property type="term" value="F:DNA binding"/>
    <property type="evidence" value="ECO:0007669"/>
    <property type="project" value="UniProtKB-KW"/>
</dbReference>
<evidence type="ECO:0000259" key="5">
    <source>
        <dbReference type="PROSITE" id="PS50531"/>
    </source>
</evidence>
<keyword evidence="4" id="KW-0233">DNA recombination</keyword>
<comment type="similarity">
    <text evidence="1">Belongs to the transposase IS21/IS408/IS1162 family.</text>
</comment>
<feature type="domain" description="HTH IS21-type" evidence="5">
    <location>
        <begin position="5"/>
        <end position="65"/>
    </location>
</feature>
<dbReference type="InterPro" id="IPR036397">
    <property type="entry name" value="RNaseH_sf"/>
</dbReference>
<dbReference type="InterPro" id="IPR054353">
    <property type="entry name" value="IstA-like_C"/>
</dbReference>
<dbReference type="PROSITE" id="PS50531">
    <property type="entry name" value="HTH_IS21"/>
    <property type="match status" value="1"/>
</dbReference>
<dbReference type="Pfam" id="PF00665">
    <property type="entry name" value="rve"/>
    <property type="match status" value="1"/>
</dbReference>
<feature type="domain" description="Integrase catalytic" evidence="6">
    <location>
        <begin position="111"/>
        <end position="295"/>
    </location>
</feature>
<proteinExistence type="inferred from homology"/>
<dbReference type="NCBIfam" id="NF033546">
    <property type="entry name" value="transpos_IS21"/>
    <property type="match status" value="1"/>
</dbReference>
<dbReference type="InterPro" id="IPR001584">
    <property type="entry name" value="Integrase_cat-core"/>
</dbReference>
<dbReference type="SUPFAM" id="SSF53098">
    <property type="entry name" value="Ribonuclease H-like"/>
    <property type="match status" value="1"/>
</dbReference>
<dbReference type="PROSITE" id="PS50994">
    <property type="entry name" value="INTEGRASE"/>
    <property type="match status" value="1"/>
</dbReference>
<gene>
    <name evidence="7" type="ORF">SDC9_95142</name>
</gene>
<keyword evidence="2" id="KW-0815">Transposition</keyword>
<name>A0A645A5P9_9ZZZZ</name>
<protein>
    <submittedName>
        <fullName evidence="7">Uncharacterized protein</fullName>
    </submittedName>
</protein>
<dbReference type="EMBL" id="VSSQ01012089">
    <property type="protein sequence ID" value="MPM48417.1"/>
    <property type="molecule type" value="Genomic_DNA"/>
</dbReference>
<evidence type="ECO:0000256" key="1">
    <source>
        <dbReference type="ARBA" id="ARBA00009277"/>
    </source>
</evidence>
<dbReference type="Gene3D" id="3.30.420.10">
    <property type="entry name" value="Ribonuclease H-like superfamily/Ribonuclease H"/>
    <property type="match status" value="1"/>
</dbReference>
<reference evidence="7" key="1">
    <citation type="submission" date="2019-08" db="EMBL/GenBank/DDBJ databases">
        <authorList>
            <person name="Kucharzyk K."/>
            <person name="Murdoch R.W."/>
            <person name="Higgins S."/>
            <person name="Loffler F."/>
        </authorList>
    </citation>
    <scope>NUCLEOTIDE SEQUENCE</scope>
</reference>
<evidence type="ECO:0000256" key="4">
    <source>
        <dbReference type="ARBA" id="ARBA00023172"/>
    </source>
</evidence>
<dbReference type="PANTHER" id="PTHR35004:SF6">
    <property type="entry name" value="TRANSPOSASE"/>
    <property type="match status" value="1"/>
</dbReference>
<dbReference type="InterPro" id="IPR012337">
    <property type="entry name" value="RNaseH-like_sf"/>
</dbReference>
<comment type="caution">
    <text evidence="7">The sequence shown here is derived from an EMBL/GenBank/DDBJ whole genome shotgun (WGS) entry which is preliminary data.</text>
</comment>
<accession>A0A645A5P9</accession>
<organism evidence="7">
    <name type="scientific">bioreactor metagenome</name>
    <dbReference type="NCBI Taxonomy" id="1076179"/>
    <lineage>
        <taxon>unclassified sequences</taxon>
        <taxon>metagenomes</taxon>
        <taxon>ecological metagenomes</taxon>
    </lineage>
</organism>
<dbReference type="Pfam" id="PF22483">
    <property type="entry name" value="Mu-transpos_C_2"/>
    <property type="match status" value="1"/>
</dbReference>